<evidence type="ECO:0000313" key="3">
    <source>
        <dbReference type="EMBL" id="ASC72667.1"/>
    </source>
</evidence>
<dbReference type="Proteomes" id="UP000191901">
    <property type="component" value="Chromosome"/>
</dbReference>
<evidence type="ECO:0000259" key="2">
    <source>
        <dbReference type="Pfam" id="PF01926"/>
    </source>
</evidence>
<keyword evidence="1" id="KW-1133">Transmembrane helix</keyword>
<evidence type="ECO:0000256" key="1">
    <source>
        <dbReference type="SAM" id="Phobius"/>
    </source>
</evidence>
<dbReference type="GO" id="GO:0030488">
    <property type="term" value="P:tRNA methylation"/>
    <property type="evidence" value="ECO:0007669"/>
    <property type="project" value="TreeGrafter"/>
</dbReference>
<dbReference type="PANTHER" id="PTHR42714:SF2">
    <property type="entry name" value="TRNA MODIFICATION GTPASE GTPBP3, MITOCHONDRIAL"/>
    <property type="match status" value="1"/>
</dbReference>
<feature type="transmembrane region" description="Helical" evidence="1">
    <location>
        <begin position="44"/>
        <end position="62"/>
    </location>
</feature>
<name>A0A1Z3HRA2_9CYAN</name>
<dbReference type="Gene3D" id="3.40.50.300">
    <property type="entry name" value="P-loop containing nucleotide triphosphate hydrolases"/>
    <property type="match status" value="1"/>
</dbReference>
<accession>A0A1Z3HRA2</accession>
<keyword evidence="1" id="KW-0812">Transmembrane</keyword>
<proteinExistence type="predicted"/>
<keyword evidence="4" id="KW-1185">Reference proteome</keyword>
<dbReference type="PANTHER" id="PTHR42714">
    <property type="entry name" value="TRNA MODIFICATION GTPASE GTPBP3"/>
    <property type="match status" value="1"/>
</dbReference>
<dbReference type="InterPro" id="IPR027417">
    <property type="entry name" value="P-loop_NTPase"/>
</dbReference>
<dbReference type="SUPFAM" id="SSF52540">
    <property type="entry name" value="P-loop containing nucleoside triphosphate hydrolases"/>
    <property type="match status" value="1"/>
</dbReference>
<evidence type="ECO:0000313" key="4">
    <source>
        <dbReference type="Proteomes" id="UP000191901"/>
    </source>
</evidence>
<dbReference type="GO" id="GO:0005829">
    <property type="term" value="C:cytosol"/>
    <property type="evidence" value="ECO:0007669"/>
    <property type="project" value="TreeGrafter"/>
</dbReference>
<dbReference type="KEGG" id="hhg:XM38_036250"/>
<organism evidence="3 4">
    <name type="scientific">Halomicronema hongdechloris C2206</name>
    <dbReference type="NCBI Taxonomy" id="1641165"/>
    <lineage>
        <taxon>Bacteria</taxon>
        <taxon>Bacillati</taxon>
        <taxon>Cyanobacteriota</taxon>
        <taxon>Cyanophyceae</taxon>
        <taxon>Nodosilineales</taxon>
        <taxon>Nodosilineaceae</taxon>
        <taxon>Halomicronema</taxon>
    </lineage>
</organism>
<dbReference type="AlphaFoldDB" id="A0A1Z3HRA2"/>
<feature type="domain" description="G" evidence="2">
    <location>
        <begin position="303"/>
        <end position="414"/>
    </location>
</feature>
<dbReference type="EMBL" id="CP021983">
    <property type="protein sequence ID" value="ASC72667.1"/>
    <property type="molecule type" value="Genomic_DNA"/>
</dbReference>
<dbReference type="Pfam" id="PF01926">
    <property type="entry name" value="MMR_HSR1"/>
    <property type="match status" value="1"/>
</dbReference>
<keyword evidence="1" id="KW-0472">Membrane</keyword>
<reference evidence="3 4" key="1">
    <citation type="journal article" date="2016" name="Biochim. Biophys. Acta">
        <title>Characterization of red-shifted phycobilisomes isolated from the chlorophyll f-containing cyanobacterium Halomicronema hongdechloris.</title>
        <authorList>
            <person name="Li Y."/>
            <person name="Lin Y."/>
            <person name="Garvey C.J."/>
            <person name="Birch D."/>
            <person name="Corkery R.W."/>
            <person name="Loughlin P.C."/>
            <person name="Scheer H."/>
            <person name="Willows R.D."/>
            <person name="Chen M."/>
        </authorList>
    </citation>
    <scope>NUCLEOTIDE SEQUENCE [LARGE SCALE GENOMIC DNA]</scope>
    <source>
        <strain evidence="3 4">C2206</strain>
    </source>
</reference>
<dbReference type="GO" id="GO:0005525">
    <property type="term" value="F:GTP binding"/>
    <property type="evidence" value="ECO:0007669"/>
    <property type="project" value="InterPro"/>
</dbReference>
<feature type="transmembrane region" description="Helical" evidence="1">
    <location>
        <begin position="15"/>
        <end position="37"/>
    </location>
</feature>
<sequence length="650" mass="73392">MVLKGWLNSMILTRWQWIVLGLPVVGLVSFLGVAAAWQIHAWQLNWIWAVIILLLLGWRWLLVRWTQPARSQIDDLVDQASQKLEEAQQTDTGEIATAVEAALQRVLQVAESDPPIWEDWPRFWQRCQELVSAIAQIYYPEVKYPLLNIYVPQAYGLIRGTVDDLDRWMQQLSPVLNQVTVGQAVQAYELYQRVEPSARWVWRLFNWSQWLWNPAAAAARLASQRYGNQATQQLLANLGTLARQKALQTLCHQAVLLYGGDRSALPQPLLQESPPAEETTQTLRQILQQAEPTEPVEKKPVEILLLGRTGAGKSSLINTLFAADQAEVDVLPSTDKIQRYQWSSQDGHRLILWDTPGYEQIARDDVRQSVMEKAATADLLLLVTPALDPALRMDVDLLQELRHQGHDHPAIAIVTQVDRLRPLREWSPPYDWQWGERAKEVAIREATQYRADALADSCDRVLPLVTYDAQAQRSPWNADALALTLIDTMAPAKQSRLGRFLRQRQARIVAAAKIIERYALQMTTNQGLTALLKSPVLQFLSTLTTGSPALAQVLANRIPVEELPLVIGKLQMAYELFQVVAPDDAHFDLLGLWPLMVDNPAAPDRTATALGHALVAYWSESLVLDQLQTRFRHYLNASPAPSTPSWGETR</sequence>
<dbReference type="InterPro" id="IPR006073">
    <property type="entry name" value="GTP-bd"/>
</dbReference>
<dbReference type="GO" id="GO:0002098">
    <property type="term" value="P:tRNA wobble uridine modification"/>
    <property type="evidence" value="ECO:0007669"/>
    <property type="project" value="TreeGrafter"/>
</dbReference>
<gene>
    <name evidence="3" type="primary">der</name>
    <name evidence="3" type="ORF">XM38_036250</name>
</gene>
<protein>
    <submittedName>
        <fullName evidence="3">GTPase Der</fullName>
    </submittedName>
</protein>